<accession>S3ZHM7</accession>
<evidence type="ECO:0000313" key="1">
    <source>
        <dbReference type="EMBL" id="EPH42189.1"/>
    </source>
</evidence>
<proteinExistence type="predicted"/>
<dbReference type="EMBL" id="AOPZ01000248">
    <property type="protein sequence ID" value="EPH42189.1"/>
    <property type="molecule type" value="Genomic_DNA"/>
</dbReference>
<gene>
    <name evidence="1" type="ORF">STRAU_4759</name>
</gene>
<evidence type="ECO:0000313" key="2">
    <source>
        <dbReference type="Proteomes" id="UP000014629"/>
    </source>
</evidence>
<reference evidence="1 2" key="1">
    <citation type="submission" date="2013-02" db="EMBL/GenBank/DDBJ databases">
        <title>Draft Genome Sequence of Streptomyces aurantiacus, Which Produces Setomimycin.</title>
        <authorList>
            <person name="Gruening B.A."/>
            <person name="Praeg A."/>
            <person name="Erxleben A."/>
            <person name="Guenther S."/>
            <person name="Mueller M."/>
        </authorList>
    </citation>
    <scope>NUCLEOTIDE SEQUENCE [LARGE SCALE GENOMIC DNA]</scope>
    <source>
        <strain evidence="1 2">JA 4570</strain>
    </source>
</reference>
<dbReference type="PATRIC" id="fig|1286094.4.peg.4707"/>
<protein>
    <submittedName>
        <fullName evidence="1">Uncharacterized protein</fullName>
    </submittedName>
</protein>
<keyword evidence="2" id="KW-1185">Reference proteome</keyword>
<dbReference type="AlphaFoldDB" id="S3ZHM7"/>
<name>S3ZHM7_9ACTN</name>
<organism evidence="1 2">
    <name type="scientific">Streptomyces aurantiacus JA 4570</name>
    <dbReference type="NCBI Taxonomy" id="1286094"/>
    <lineage>
        <taxon>Bacteria</taxon>
        <taxon>Bacillati</taxon>
        <taxon>Actinomycetota</taxon>
        <taxon>Actinomycetes</taxon>
        <taxon>Kitasatosporales</taxon>
        <taxon>Streptomycetaceae</taxon>
        <taxon>Streptomyces</taxon>
        <taxon>Streptomyces aurantiacus group</taxon>
    </lineage>
</organism>
<sequence>MRPRIHTVLAQPGLLVAACTEEHLRLLAGAETYVHGLTRGPFIVFRGP</sequence>
<dbReference type="PROSITE" id="PS51257">
    <property type="entry name" value="PROKAR_LIPOPROTEIN"/>
    <property type="match status" value="1"/>
</dbReference>
<dbReference type="Proteomes" id="UP000014629">
    <property type="component" value="Unassembled WGS sequence"/>
</dbReference>
<comment type="caution">
    <text evidence="1">The sequence shown here is derived from an EMBL/GenBank/DDBJ whole genome shotgun (WGS) entry which is preliminary data.</text>
</comment>